<dbReference type="EMBL" id="LT899436">
    <property type="protein sequence ID" value="SNR16637.1"/>
    <property type="molecule type" value="Genomic_DNA"/>
</dbReference>
<proteinExistence type="predicted"/>
<reference evidence="1 2" key="1">
    <citation type="submission" date="2017-07" db="EMBL/GenBank/DDBJ databases">
        <authorList>
            <person name="Sun Z.S."/>
            <person name="Albrecht U."/>
            <person name="Echele G."/>
            <person name="Lee C.C."/>
        </authorList>
    </citation>
    <scope>NUCLEOTIDE SEQUENCE [LARGE SCALE GENOMIC DNA]</scope>
    <source>
        <strain evidence="2">type strain: KCTC 22618</strain>
    </source>
</reference>
<dbReference type="RefSeq" id="WP_095073318.1">
    <property type="nucleotide sequence ID" value="NZ_LT899436.1"/>
</dbReference>
<organism evidence="1 2">
    <name type="scientific">Tenacibaculum jejuense</name>
    <dbReference type="NCBI Taxonomy" id="584609"/>
    <lineage>
        <taxon>Bacteria</taxon>
        <taxon>Pseudomonadati</taxon>
        <taxon>Bacteroidota</taxon>
        <taxon>Flavobacteriia</taxon>
        <taxon>Flavobacteriales</taxon>
        <taxon>Flavobacteriaceae</taxon>
        <taxon>Tenacibaculum</taxon>
    </lineage>
</organism>
<dbReference type="Proteomes" id="UP000215214">
    <property type="component" value="Chromosome TJEJU"/>
</dbReference>
<dbReference type="AlphaFoldDB" id="A0A238UBP7"/>
<protein>
    <submittedName>
        <fullName evidence="1">Uncharacterized protein</fullName>
    </submittedName>
</protein>
<sequence length="964" mass="109587">MKLTTTFIFCALFYQITLAQKSAPVAGDAAQLIDLLKKDYNAVNPENKDEIISRDMFKVTSIFKTYMNDQQRNDLKNTTCSQTYTSLKTITNDHLTEARMLDPRVNDKDTFCGAINDISEIYEEYELEKKKFNAMSSNSSSRINLIEDLAEYKKEFYEAKFFKDISELYQIKNSYNSNNSYLAAVVEIFIRKYATVHYNKDDINSQINYNSSVQKAAGFLGGDLAFETIIDGLSRFLVTRIKEELTTHAIEKIQNYLKNPSQKSYLNELMILLPTATDYLKSFEASQVLNFTNDFKQYIEKDLNNLLSNARNLKNTARFKALINKNPDIEFAFEALDLIPQISKIKEPLDYFKIIENSKTLNNWSNDTSKKIKFNIANGINLTSLLAHSLLVIDEGKRKLVSLDFMSDYGSEKEFYLLYIGFLQQQNNKYFNVKFTKDGATEVPLDFKLLMTKFSPDNIQITNKAFVFFKEHIINIVSNTEKLQEVIASIKRANKDDDKIKTTEVHNLIETLIEFSEEITITSDDIIREGINLGLFSNLDIDTTTIVNKTKPYFETAKKVNSIFLDLHNKNYTTAITTSLDIVNDYTHKDLSLAKLINIENQLVNASDLTLLKTFLESKSIPGNEKKKNALKDLAVLVQEIIYRPTMNMNLTAIKTQFDRVLSAIDSNENNNFKKELKQLKSDIELQYKDVLKEYAGIKLTEVFITPIHNFIDGKSINANIKTKLKTYVEDFTKNASKAYLLGEDKDLKSSKENLVRYLTVYVPELSNGIFNVKDKNVLRIIHFITDVALSNNAKDVENALESFALPAGSSSAKEKVNSYFSINSYPGILFGKEFTTNDNAEHIGITAPVGIYAQLWKSEKTTWGLFVPIIDIGAPVRFRFDDNKNTETLPDFDFNDIFSPGLYISIGLNNSPFAFNAGIQYGPKLRGIDNGSGVLTNIEAYRVGVGVVIDIPLFTLYTSGIDD</sequence>
<evidence type="ECO:0000313" key="1">
    <source>
        <dbReference type="EMBL" id="SNR16637.1"/>
    </source>
</evidence>
<evidence type="ECO:0000313" key="2">
    <source>
        <dbReference type="Proteomes" id="UP000215214"/>
    </source>
</evidence>
<dbReference type="KEGG" id="tje:TJEJU_2968"/>
<accession>A0A238UBP7</accession>
<gene>
    <name evidence="1" type="ORF">TJEJU_2968</name>
</gene>
<name>A0A238UBP7_9FLAO</name>
<dbReference type="OrthoDB" id="1488584at2"/>
<keyword evidence="2" id="KW-1185">Reference proteome</keyword>